<keyword evidence="2 3" id="KW-0378">Hydrolase</keyword>
<dbReference type="GO" id="GO:0006637">
    <property type="term" value="P:acyl-CoA metabolic process"/>
    <property type="evidence" value="ECO:0007669"/>
    <property type="project" value="TreeGrafter"/>
</dbReference>
<dbReference type="Pfam" id="PF03061">
    <property type="entry name" value="4HBT"/>
    <property type="match status" value="1"/>
</dbReference>
<dbReference type="Proteomes" id="UP000034166">
    <property type="component" value="Unassembled WGS sequence"/>
</dbReference>
<evidence type="ECO:0000313" key="6">
    <source>
        <dbReference type="Proteomes" id="UP000034166"/>
    </source>
</evidence>
<evidence type="ECO:0000256" key="2">
    <source>
        <dbReference type="ARBA" id="ARBA00022801"/>
    </source>
</evidence>
<sequence length="132" mass="14214">MKKKPCSASRTIQTDLVLPNDTNGHNTLFGGALMSRIDRVAGIAAMKHCRMATVTASMDSVDFLHPITLRDAVTLEAFVTWTGKSSMEVFVSVTAENTFTGEKRAAATSFLTFVALDEKGNPTAVPSVYPET</sequence>
<organism evidence="5 6">
    <name type="scientific">Mesobacillus campisalis</name>
    <dbReference type="NCBI Taxonomy" id="1408103"/>
    <lineage>
        <taxon>Bacteria</taxon>
        <taxon>Bacillati</taxon>
        <taxon>Bacillota</taxon>
        <taxon>Bacilli</taxon>
        <taxon>Bacillales</taxon>
        <taxon>Bacillaceae</taxon>
        <taxon>Mesobacillus</taxon>
    </lineage>
</organism>
<gene>
    <name evidence="5" type="ORF">WQ57_22285</name>
</gene>
<accession>A0A0M2SRJ2</accession>
<proteinExistence type="inferred from homology"/>
<name>A0A0M2SRJ2_9BACI</name>
<comment type="similarity">
    <text evidence="1">Belongs to the acyl coenzyme A hydrolase family.</text>
</comment>
<dbReference type="InterPro" id="IPR040170">
    <property type="entry name" value="Cytosol_ACT"/>
</dbReference>
<dbReference type="InterPro" id="IPR006683">
    <property type="entry name" value="Thioestr_dom"/>
</dbReference>
<evidence type="ECO:0000256" key="1">
    <source>
        <dbReference type="ARBA" id="ARBA00010458"/>
    </source>
</evidence>
<dbReference type="EMBL" id="LAYY01000063">
    <property type="protein sequence ID" value="KKK35260.1"/>
    <property type="molecule type" value="Genomic_DNA"/>
</dbReference>
<feature type="non-terminal residue" evidence="5">
    <location>
        <position position="132"/>
    </location>
</feature>
<dbReference type="InterPro" id="IPR029069">
    <property type="entry name" value="HotDog_dom_sf"/>
</dbReference>
<comment type="caution">
    <text evidence="5">The sequence shown here is derived from an EMBL/GenBank/DDBJ whole genome shotgun (WGS) entry which is preliminary data.</text>
</comment>
<protein>
    <recommendedName>
        <fullName evidence="4">HotDog ACOT-type domain-containing protein</fullName>
    </recommendedName>
</protein>
<dbReference type="GO" id="GO:0005829">
    <property type="term" value="C:cytosol"/>
    <property type="evidence" value="ECO:0007669"/>
    <property type="project" value="TreeGrafter"/>
</dbReference>
<reference evidence="5 6" key="1">
    <citation type="submission" date="2015-04" db="EMBL/GenBank/DDBJ databases">
        <title>Taxonomic description and genome sequence of Bacillus campisalis sp. nov., a novel member of the genus Bacillus isolated from solar saltern.</title>
        <authorList>
            <person name="Mathan Kumar R."/>
            <person name="Kaur G."/>
            <person name="Kumar A."/>
            <person name="Singh N.K."/>
            <person name="Kaur N."/>
            <person name="Kumar N."/>
            <person name="Mayilraj S."/>
        </authorList>
    </citation>
    <scope>NUCLEOTIDE SEQUENCE [LARGE SCALE GENOMIC DNA]</scope>
    <source>
        <strain evidence="5 6">SA2-6</strain>
    </source>
</reference>
<dbReference type="PANTHER" id="PTHR11049">
    <property type="entry name" value="ACYL COENZYME A THIOESTER HYDROLASE"/>
    <property type="match status" value="1"/>
</dbReference>
<dbReference type="PROSITE" id="PS51770">
    <property type="entry name" value="HOTDOG_ACOT"/>
    <property type="match status" value="1"/>
</dbReference>
<keyword evidence="6" id="KW-1185">Reference proteome</keyword>
<dbReference type="SUPFAM" id="SSF54637">
    <property type="entry name" value="Thioesterase/thiol ester dehydrase-isomerase"/>
    <property type="match status" value="1"/>
</dbReference>
<dbReference type="GO" id="GO:0052816">
    <property type="term" value="F:long-chain fatty acyl-CoA hydrolase activity"/>
    <property type="evidence" value="ECO:0007669"/>
    <property type="project" value="TreeGrafter"/>
</dbReference>
<feature type="domain" description="HotDog ACOT-type" evidence="4">
    <location>
        <begin position="7"/>
        <end position="119"/>
    </location>
</feature>
<dbReference type="AlphaFoldDB" id="A0A0M2SRJ2"/>
<dbReference type="RefSeq" id="WP_046525894.1">
    <property type="nucleotide sequence ID" value="NZ_LAYY01000063.1"/>
</dbReference>
<dbReference type="Gene3D" id="3.10.129.10">
    <property type="entry name" value="Hotdog Thioesterase"/>
    <property type="match status" value="1"/>
</dbReference>
<evidence type="ECO:0000313" key="5">
    <source>
        <dbReference type="EMBL" id="KKK35260.1"/>
    </source>
</evidence>
<evidence type="ECO:0000256" key="3">
    <source>
        <dbReference type="PROSITE-ProRule" id="PRU01106"/>
    </source>
</evidence>
<dbReference type="InterPro" id="IPR033120">
    <property type="entry name" value="HOTDOG_ACOT"/>
</dbReference>
<dbReference type="PANTHER" id="PTHR11049:SF24">
    <property type="entry name" value="CYTOSOLIC ACYL COENZYME A THIOESTER HYDROLASE"/>
    <property type="match status" value="1"/>
</dbReference>
<dbReference type="CDD" id="cd03442">
    <property type="entry name" value="BFIT_BACH"/>
    <property type="match status" value="1"/>
</dbReference>
<dbReference type="GO" id="GO:0009062">
    <property type="term" value="P:fatty acid catabolic process"/>
    <property type="evidence" value="ECO:0007669"/>
    <property type="project" value="TreeGrafter"/>
</dbReference>
<dbReference type="OrthoDB" id="9791628at2"/>
<evidence type="ECO:0000259" key="4">
    <source>
        <dbReference type="PROSITE" id="PS51770"/>
    </source>
</evidence>